<dbReference type="Proteomes" id="UP000252387">
    <property type="component" value="Unassembled WGS sequence"/>
</dbReference>
<dbReference type="AlphaFoldDB" id="A0A368KHJ4"/>
<feature type="region of interest" description="Disordered" evidence="1">
    <location>
        <begin position="197"/>
        <end position="216"/>
    </location>
</feature>
<organism evidence="2 3">
    <name type="scientific">Rhodanobacter denitrificans</name>
    <dbReference type="NCBI Taxonomy" id="666685"/>
    <lineage>
        <taxon>Bacteria</taxon>
        <taxon>Pseudomonadati</taxon>
        <taxon>Pseudomonadota</taxon>
        <taxon>Gammaproteobacteria</taxon>
        <taxon>Lysobacterales</taxon>
        <taxon>Rhodanobacteraceae</taxon>
        <taxon>Rhodanobacter</taxon>
    </lineage>
</organism>
<reference evidence="2 3" key="1">
    <citation type="submission" date="2018-05" db="EMBL/GenBank/DDBJ databases">
        <title>Draft genome sequence of Rhodanobacter denitrificans Yn1 isolated from gold copper mine.</title>
        <authorList>
            <person name="Yang N."/>
            <person name="Mazhar H.S."/>
            <person name="Rensing C."/>
        </authorList>
    </citation>
    <scope>NUCLEOTIDE SEQUENCE [LARGE SCALE GENOMIC DNA]</scope>
    <source>
        <strain evidence="2 3">Yn1</strain>
    </source>
</reference>
<sequence>MLTALTDEVLEAASALFGVRREWLEGASERIYPLRHCYKSPHRFFEELRSLAPPAMILPVRAFTTDKHLDYRKWGSQRLELVLVERAGWLGDDEEIERYRPFSDGWEWGYERTRLELKAIVANYGHPVPLFQVSRKAMDALYSGEIFPRALLQGPLCTDPSLEDYCMPVSQNRQARETEELEEVAVYRKAIDAEPPSLLSRSQLQNGKRTEEVKSG</sequence>
<comment type="caution">
    <text evidence="2">The sequence shown here is derived from an EMBL/GenBank/DDBJ whole genome shotgun (WGS) entry which is preliminary data.</text>
</comment>
<evidence type="ECO:0000313" key="2">
    <source>
        <dbReference type="EMBL" id="RCS30163.1"/>
    </source>
</evidence>
<evidence type="ECO:0000313" key="3">
    <source>
        <dbReference type="Proteomes" id="UP000252387"/>
    </source>
</evidence>
<accession>A0A368KHJ4</accession>
<evidence type="ECO:0000256" key="1">
    <source>
        <dbReference type="SAM" id="MobiDB-lite"/>
    </source>
</evidence>
<keyword evidence="3" id="KW-1185">Reference proteome</keyword>
<gene>
    <name evidence="2" type="ORF">DEO45_08875</name>
</gene>
<protein>
    <submittedName>
        <fullName evidence="2">Uncharacterized protein</fullName>
    </submittedName>
</protein>
<name>A0A368KHJ4_9GAMM</name>
<dbReference type="EMBL" id="QFWQ01000005">
    <property type="protein sequence ID" value="RCS30163.1"/>
    <property type="molecule type" value="Genomic_DNA"/>
</dbReference>
<proteinExistence type="predicted"/>